<organism evidence="2 3">
    <name type="scientific">Flavihumibacter fluminis</name>
    <dbReference type="NCBI Taxonomy" id="2909236"/>
    <lineage>
        <taxon>Bacteria</taxon>
        <taxon>Pseudomonadati</taxon>
        <taxon>Bacteroidota</taxon>
        <taxon>Chitinophagia</taxon>
        <taxon>Chitinophagales</taxon>
        <taxon>Chitinophagaceae</taxon>
        <taxon>Flavihumibacter</taxon>
    </lineage>
</organism>
<dbReference type="Gene3D" id="3.20.20.150">
    <property type="entry name" value="Divalent-metal-dependent TIM barrel enzymes"/>
    <property type="match status" value="1"/>
</dbReference>
<accession>A0ABS9BG66</accession>
<proteinExistence type="predicted"/>
<dbReference type="SUPFAM" id="SSF51658">
    <property type="entry name" value="Xylose isomerase-like"/>
    <property type="match status" value="1"/>
</dbReference>
<evidence type="ECO:0000259" key="1">
    <source>
        <dbReference type="Pfam" id="PF01261"/>
    </source>
</evidence>
<gene>
    <name evidence="2" type="ORF">L0U88_08625</name>
</gene>
<keyword evidence="3" id="KW-1185">Reference proteome</keyword>
<dbReference type="EMBL" id="JAKEVY010000002">
    <property type="protein sequence ID" value="MCF1714687.1"/>
    <property type="molecule type" value="Genomic_DNA"/>
</dbReference>
<dbReference type="GO" id="GO:0016853">
    <property type="term" value="F:isomerase activity"/>
    <property type="evidence" value="ECO:0007669"/>
    <property type="project" value="UniProtKB-KW"/>
</dbReference>
<dbReference type="InterPro" id="IPR006311">
    <property type="entry name" value="TAT_signal"/>
</dbReference>
<dbReference type="InterPro" id="IPR050312">
    <property type="entry name" value="IolE/XylAMocC-like"/>
</dbReference>
<dbReference type="Pfam" id="PF01261">
    <property type="entry name" value="AP_endonuc_2"/>
    <property type="match status" value="1"/>
</dbReference>
<protein>
    <submittedName>
        <fullName evidence="2">Sugar phosphate isomerase/epimerase</fullName>
    </submittedName>
</protein>
<evidence type="ECO:0000313" key="2">
    <source>
        <dbReference type="EMBL" id="MCF1714687.1"/>
    </source>
</evidence>
<feature type="domain" description="Xylose isomerase-like TIM barrel" evidence="1">
    <location>
        <begin position="53"/>
        <end position="285"/>
    </location>
</feature>
<name>A0ABS9BG66_9BACT</name>
<dbReference type="PANTHER" id="PTHR12110">
    <property type="entry name" value="HYDROXYPYRUVATE ISOMERASE"/>
    <property type="match status" value="1"/>
</dbReference>
<dbReference type="PROSITE" id="PS51318">
    <property type="entry name" value="TAT"/>
    <property type="match status" value="1"/>
</dbReference>
<dbReference type="RefSeq" id="WP_234865614.1">
    <property type="nucleotide sequence ID" value="NZ_JAKEVY010000002.1"/>
</dbReference>
<evidence type="ECO:0000313" key="3">
    <source>
        <dbReference type="Proteomes" id="UP001200145"/>
    </source>
</evidence>
<dbReference type="InterPro" id="IPR036237">
    <property type="entry name" value="Xyl_isomerase-like_sf"/>
</dbReference>
<reference evidence="2 3" key="1">
    <citation type="submission" date="2022-01" db="EMBL/GenBank/DDBJ databases">
        <title>Flavihumibacter sp. nov., isolated from sediment of a river.</title>
        <authorList>
            <person name="Liu H."/>
        </authorList>
    </citation>
    <scope>NUCLEOTIDE SEQUENCE [LARGE SCALE GENOMIC DNA]</scope>
    <source>
        <strain evidence="2 3">RY-1</strain>
    </source>
</reference>
<sequence>MSTRRTFLKQASLLTPAVMLVPDFLMAEKKNRSVGIQLYTLRELVAKDPRAVLQQVAAAGYKEVELYGFGGGKFFGIPVAEFSSYMNGLGLSVPSGHYMPVKFLFSDEDAGKAELDEHIQAALTMKSNFLTIPWLPPDKRSSLDDYKKISAKLNVAGEACKKAGIQLAYHNHDFEFANHGGQTGFDVMTSSTDADLVKWELDLYWVVFAGLDPVQIFSNLKGRVPMWHVKDMDKANRAQNTEIGNGTIDWKRIFKAAKTSGMKHFFVEQENNYVPDHLESVKRSIGYIKGSLI</sequence>
<dbReference type="Proteomes" id="UP001200145">
    <property type="component" value="Unassembled WGS sequence"/>
</dbReference>
<dbReference type="PANTHER" id="PTHR12110:SF41">
    <property type="entry name" value="INOSOSE DEHYDRATASE"/>
    <property type="match status" value="1"/>
</dbReference>
<keyword evidence="2" id="KW-0413">Isomerase</keyword>
<dbReference type="InterPro" id="IPR013022">
    <property type="entry name" value="Xyl_isomerase-like_TIM-brl"/>
</dbReference>
<comment type="caution">
    <text evidence="2">The sequence shown here is derived from an EMBL/GenBank/DDBJ whole genome shotgun (WGS) entry which is preliminary data.</text>
</comment>